<dbReference type="Proteomes" id="UP000249577">
    <property type="component" value="Unassembled WGS sequence"/>
</dbReference>
<dbReference type="PANTHER" id="PTHR39206">
    <property type="entry name" value="SLL8004 PROTEIN"/>
    <property type="match status" value="1"/>
</dbReference>
<sequence>MNDLDGAVSNVLRTQKASGKPLAVVLAGHNGSGKSTLWYKRLASRLQIPLVNADRMMLSILPEVAAQSPLPDWARALRDTNVSWMAVAQKGVEAFVAQAMARKVPFAMETVFSHWREQPNGRIESKIDLIRQMQAAGYFVVLFFVGLTHEHLSILRVSTRVEQGGHAVDAARLVERFPRTQKAIGAAASVADATVMFDNSRTTKEAFTVCRVQLQDQVLFDMRDGPGEPPPPAILAWLDRVSPKAHAPAAGSVGAA</sequence>
<dbReference type="Pfam" id="PF06414">
    <property type="entry name" value="Zeta_toxin"/>
    <property type="match status" value="1"/>
</dbReference>
<evidence type="ECO:0000313" key="5">
    <source>
        <dbReference type="Proteomes" id="UP000249577"/>
    </source>
</evidence>
<dbReference type="PANTHER" id="PTHR39206:SF1">
    <property type="entry name" value="SLL8004 PROTEIN"/>
    <property type="match status" value="1"/>
</dbReference>
<keyword evidence="1" id="KW-0547">Nucleotide-binding</keyword>
<name>A0A2W5K575_ANCNO</name>
<organism evidence="4 5">
    <name type="scientific">Ancylobacter novellus</name>
    <name type="common">Thiobacillus novellus</name>
    <dbReference type="NCBI Taxonomy" id="921"/>
    <lineage>
        <taxon>Bacteria</taxon>
        <taxon>Pseudomonadati</taxon>
        <taxon>Pseudomonadota</taxon>
        <taxon>Alphaproteobacteria</taxon>
        <taxon>Hyphomicrobiales</taxon>
        <taxon>Xanthobacteraceae</taxon>
        <taxon>Ancylobacter</taxon>
    </lineage>
</organism>
<dbReference type="GO" id="GO:0016301">
    <property type="term" value="F:kinase activity"/>
    <property type="evidence" value="ECO:0007669"/>
    <property type="project" value="InterPro"/>
</dbReference>
<dbReference type="AlphaFoldDB" id="A0A2W5K575"/>
<evidence type="ECO:0000313" key="4">
    <source>
        <dbReference type="EMBL" id="PZQ12326.1"/>
    </source>
</evidence>
<evidence type="ECO:0000256" key="1">
    <source>
        <dbReference type="ARBA" id="ARBA00022741"/>
    </source>
</evidence>
<feature type="domain" description="Zeta toxin" evidence="3">
    <location>
        <begin position="13"/>
        <end position="186"/>
    </location>
</feature>
<comment type="caution">
    <text evidence="4">The sequence shown here is derived from an EMBL/GenBank/DDBJ whole genome shotgun (WGS) entry which is preliminary data.</text>
</comment>
<dbReference type="GO" id="GO:0005524">
    <property type="term" value="F:ATP binding"/>
    <property type="evidence" value="ECO:0007669"/>
    <property type="project" value="UniProtKB-KW"/>
</dbReference>
<dbReference type="InterPro" id="IPR010488">
    <property type="entry name" value="Zeta_toxin_domain"/>
</dbReference>
<protein>
    <submittedName>
        <fullName evidence="4">Toxin</fullName>
    </submittedName>
</protein>
<dbReference type="InterPro" id="IPR027417">
    <property type="entry name" value="P-loop_NTPase"/>
</dbReference>
<proteinExistence type="predicted"/>
<evidence type="ECO:0000259" key="3">
    <source>
        <dbReference type="Pfam" id="PF06414"/>
    </source>
</evidence>
<keyword evidence="2" id="KW-0067">ATP-binding</keyword>
<accession>A0A2W5K575</accession>
<dbReference type="SUPFAM" id="SSF52540">
    <property type="entry name" value="P-loop containing nucleoside triphosphate hydrolases"/>
    <property type="match status" value="1"/>
</dbReference>
<dbReference type="EMBL" id="QFPN01000009">
    <property type="protein sequence ID" value="PZQ12326.1"/>
    <property type="molecule type" value="Genomic_DNA"/>
</dbReference>
<gene>
    <name evidence="4" type="ORF">DI565_15960</name>
</gene>
<evidence type="ECO:0000256" key="2">
    <source>
        <dbReference type="ARBA" id="ARBA00022840"/>
    </source>
</evidence>
<dbReference type="Gene3D" id="3.40.50.300">
    <property type="entry name" value="P-loop containing nucleotide triphosphate hydrolases"/>
    <property type="match status" value="1"/>
</dbReference>
<reference evidence="4 5" key="1">
    <citation type="submission" date="2017-08" db="EMBL/GenBank/DDBJ databases">
        <title>Infants hospitalized years apart are colonized by the same room-sourced microbial strains.</title>
        <authorList>
            <person name="Brooks B."/>
            <person name="Olm M.R."/>
            <person name="Firek B.A."/>
            <person name="Baker R."/>
            <person name="Thomas B.C."/>
            <person name="Morowitz M.J."/>
            <person name="Banfield J.F."/>
        </authorList>
    </citation>
    <scope>NUCLEOTIDE SEQUENCE [LARGE SCALE GENOMIC DNA]</scope>
    <source>
        <strain evidence="4">S2_005_003_R2_43</strain>
    </source>
</reference>